<keyword evidence="4" id="KW-1185">Reference proteome</keyword>
<feature type="chain" id="PRO_5046581564" description="Ice-binding protein C-terminal domain-containing protein" evidence="1">
    <location>
        <begin position="42"/>
        <end position="391"/>
    </location>
</feature>
<dbReference type="Proteomes" id="UP001041814">
    <property type="component" value="Unassembled WGS sequence"/>
</dbReference>
<reference evidence="3" key="2">
    <citation type="journal article" date="2020" name="Microorganisms">
        <title>Osmotic Adaptation and Compatible Solute Biosynthesis of Phototrophic Bacteria as Revealed from Genome Analyses.</title>
        <authorList>
            <person name="Imhoff J.F."/>
            <person name="Rahn T."/>
            <person name="Kunzel S."/>
            <person name="Keller A."/>
            <person name="Neulinger S.C."/>
        </authorList>
    </citation>
    <scope>NUCLEOTIDE SEQUENCE</scope>
    <source>
        <strain evidence="3">IM 151</strain>
    </source>
</reference>
<accession>A0ABS1DW59</accession>
<dbReference type="NCBIfam" id="TIGR02595">
    <property type="entry name" value="PEP_CTERM"/>
    <property type="match status" value="1"/>
</dbReference>
<reference evidence="3" key="1">
    <citation type="submission" date="2017-08" db="EMBL/GenBank/DDBJ databases">
        <authorList>
            <person name="Imhoff J.F."/>
            <person name="Rahn T."/>
            <person name="Kuenzel S."/>
            <person name="Neulinger S.C."/>
        </authorList>
    </citation>
    <scope>NUCLEOTIDE SEQUENCE</scope>
    <source>
        <strain evidence="3">IM 151</strain>
    </source>
</reference>
<evidence type="ECO:0000313" key="3">
    <source>
        <dbReference type="EMBL" id="MBK1714261.1"/>
    </source>
</evidence>
<dbReference type="InterPro" id="IPR013424">
    <property type="entry name" value="Ice-binding_C"/>
</dbReference>
<sequence>MPGSASPTACHGGARSPGRSAFAPWLLALAATVLPAAPAGAADGYRFTWLEPFGGHDLAQVTAINSRGDVVGYLYGGERGLEGAIWWHDGRRTAFGNVQALASNASGTVLLWTDQAAWTWSAGQLAPLQWNGYSRVYDLNDAGTVVGSSPLGNSMVPTRWDGGVARTLPSPGLWWSEASAINDDGLIAGYITSAAGVQRPALWRNDELIELPLPEGFWGGAWNVGSSGVAVGSIRGLLENGLTGEPRAAFWDGDGLHELETVGSWSVASAISAAGVVVGGSTAQPGRGFSAMWVDGAFVDPSRFLDPALVAAGWGLVTTEDINDAGQIVGNAHDGTTGRGVGFIMTPVPEPGSFALLLAGLAVLARRRRAVLTAPAVRSERRPRGARLKAS</sequence>
<keyword evidence="1" id="KW-0732">Signal</keyword>
<dbReference type="Pfam" id="PF07589">
    <property type="entry name" value="PEP-CTERM"/>
    <property type="match status" value="1"/>
</dbReference>
<feature type="signal peptide" evidence="1">
    <location>
        <begin position="1"/>
        <end position="41"/>
    </location>
</feature>
<evidence type="ECO:0000313" key="4">
    <source>
        <dbReference type="Proteomes" id="UP001041814"/>
    </source>
</evidence>
<dbReference type="EMBL" id="NRRU01000061">
    <property type="protein sequence ID" value="MBK1714261.1"/>
    <property type="molecule type" value="Genomic_DNA"/>
</dbReference>
<evidence type="ECO:0000256" key="1">
    <source>
        <dbReference type="SAM" id="SignalP"/>
    </source>
</evidence>
<name>A0ABS1DW59_RUBGE</name>
<proteinExistence type="predicted"/>
<organism evidence="3 4">
    <name type="scientific">Rubrivivax gelatinosus</name>
    <name type="common">Rhodocyclus gelatinosus</name>
    <name type="synonym">Rhodopseudomonas gelatinosa</name>
    <dbReference type="NCBI Taxonomy" id="28068"/>
    <lineage>
        <taxon>Bacteria</taxon>
        <taxon>Pseudomonadati</taxon>
        <taxon>Pseudomonadota</taxon>
        <taxon>Betaproteobacteria</taxon>
        <taxon>Burkholderiales</taxon>
        <taxon>Sphaerotilaceae</taxon>
        <taxon>Rubrivivax</taxon>
    </lineage>
</organism>
<feature type="domain" description="Ice-binding protein C-terminal" evidence="2">
    <location>
        <begin position="347"/>
        <end position="369"/>
    </location>
</feature>
<evidence type="ECO:0000259" key="2">
    <source>
        <dbReference type="Pfam" id="PF07589"/>
    </source>
</evidence>
<protein>
    <recommendedName>
        <fullName evidence="2">Ice-binding protein C-terminal domain-containing protein</fullName>
    </recommendedName>
</protein>
<comment type="caution">
    <text evidence="3">The sequence shown here is derived from an EMBL/GenBank/DDBJ whole genome shotgun (WGS) entry which is preliminary data.</text>
</comment>
<gene>
    <name evidence="3" type="ORF">CKO43_15920</name>
</gene>